<evidence type="ECO:0000313" key="7">
    <source>
        <dbReference type="EMBL" id="MVW77199.1"/>
    </source>
</evidence>
<organism evidence="7 8">
    <name type="scientific">Pseudomonas xionganensis</name>
    <dbReference type="NCBI Taxonomy" id="2654845"/>
    <lineage>
        <taxon>Bacteria</taxon>
        <taxon>Pseudomonadati</taxon>
        <taxon>Pseudomonadota</taxon>
        <taxon>Gammaproteobacteria</taxon>
        <taxon>Pseudomonadales</taxon>
        <taxon>Pseudomonadaceae</taxon>
        <taxon>Pseudomonas</taxon>
    </lineage>
</organism>
<dbReference type="Gene3D" id="1.10.443.10">
    <property type="entry name" value="Intergrase catalytic core"/>
    <property type="match status" value="1"/>
</dbReference>
<feature type="domain" description="Tyr recombinase" evidence="5">
    <location>
        <begin position="216"/>
        <end position="420"/>
    </location>
</feature>
<evidence type="ECO:0000256" key="4">
    <source>
        <dbReference type="PROSITE-ProRule" id="PRU01248"/>
    </source>
</evidence>
<dbReference type="PROSITE" id="PS51900">
    <property type="entry name" value="CB"/>
    <property type="match status" value="1"/>
</dbReference>
<name>A0A6I4KWZ1_9PSED</name>
<gene>
    <name evidence="7" type="ORF">GJV18_17915</name>
</gene>
<evidence type="ECO:0000256" key="1">
    <source>
        <dbReference type="ARBA" id="ARBA00022908"/>
    </source>
</evidence>
<dbReference type="InterPro" id="IPR011010">
    <property type="entry name" value="DNA_brk_join_enz"/>
</dbReference>
<protein>
    <submittedName>
        <fullName evidence="7">DUF3596 domain-containing protein</fullName>
    </submittedName>
</protein>
<accession>A0A6I4KWZ1</accession>
<evidence type="ECO:0000256" key="3">
    <source>
        <dbReference type="ARBA" id="ARBA00023172"/>
    </source>
</evidence>
<sequence length="436" mass="49338">MTLPSTLAPIVEARQPTSRRLPQGVELRGDTLRICFFFEGERCREIVSRGRVDEFSIALADRLRGQVLSAIAAGRFDYRVYFPDSRRARALHQAQDASQQAQRSLLEMTVKEGVSLWLSTQHSGKAKSTAINYASKAEHVINAFGDKRLADVKTQDLQLFRNQLVRSRQNPKGLSPKTANDVLTVVRGVWNDAYENGITSRNRADSLKNHCLERESQADPFSLDEMQLLLNAAPHQRVIARMLVLNCWLGLSRSELVALAAEDVDLKRRKLTVSRAQVLGEHKAPKVLARQREIDLLAPAIELLEEILADTERHCMQPLEITRLDNLSVRYETVRLLFTNPNTGKPWSQSALDRWFKAHTKAVGVRYRGLNQCRHTFASRALSNFAPQEWVIKQLGHIDGQMLQLHYAKWIPEETGLPRNSVDSLNEAMCSGWTAC</sequence>
<keyword evidence="8" id="KW-1185">Reference proteome</keyword>
<dbReference type="Proteomes" id="UP000429555">
    <property type="component" value="Unassembled WGS sequence"/>
</dbReference>
<evidence type="ECO:0000259" key="5">
    <source>
        <dbReference type="PROSITE" id="PS51898"/>
    </source>
</evidence>
<keyword evidence="3" id="KW-0233">DNA recombination</keyword>
<evidence type="ECO:0000256" key="2">
    <source>
        <dbReference type="ARBA" id="ARBA00023125"/>
    </source>
</evidence>
<proteinExistence type="predicted"/>
<dbReference type="InterPro" id="IPR010998">
    <property type="entry name" value="Integrase_recombinase_N"/>
</dbReference>
<dbReference type="PANTHER" id="PTHR30349">
    <property type="entry name" value="PHAGE INTEGRASE-RELATED"/>
    <property type="match status" value="1"/>
</dbReference>
<dbReference type="Pfam" id="PF12167">
    <property type="entry name" value="Arm-DNA-bind_2"/>
    <property type="match status" value="1"/>
</dbReference>
<reference evidence="7 8" key="1">
    <citation type="submission" date="2019-11" db="EMBL/GenBank/DDBJ databases">
        <title>Pseudomonas flavidum sp. nov., isolated from Baiyang Lake.</title>
        <authorList>
            <person name="Zhao Y."/>
        </authorList>
    </citation>
    <scope>NUCLEOTIDE SEQUENCE [LARGE SCALE GENOMIC DNA]</scope>
    <source>
        <strain evidence="8">R-22-3 w-18</strain>
    </source>
</reference>
<dbReference type="Pfam" id="PF00589">
    <property type="entry name" value="Phage_integrase"/>
    <property type="match status" value="1"/>
</dbReference>
<dbReference type="EMBL" id="WKJZ01000005">
    <property type="protein sequence ID" value="MVW77199.1"/>
    <property type="molecule type" value="Genomic_DNA"/>
</dbReference>
<dbReference type="RefSeq" id="WP_160347856.1">
    <property type="nucleotide sequence ID" value="NZ_WKJZ01000005.1"/>
</dbReference>
<dbReference type="InterPro" id="IPR022000">
    <property type="entry name" value="Min27-like_integrase_DNA_bind"/>
</dbReference>
<dbReference type="AlphaFoldDB" id="A0A6I4KWZ1"/>
<dbReference type="InterPro" id="IPR002104">
    <property type="entry name" value="Integrase_catalytic"/>
</dbReference>
<evidence type="ECO:0000259" key="6">
    <source>
        <dbReference type="PROSITE" id="PS51900"/>
    </source>
</evidence>
<dbReference type="InterPro" id="IPR050090">
    <property type="entry name" value="Tyrosine_recombinase_XerCD"/>
</dbReference>
<dbReference type="SUPFAM" id="SSF56349">
    <property type="entry name" value="DNA breaking-rejoining enzymes"/>
    <property type="match status" value="1"/>
</dbReference>
<dbReference type="PROSITE" id="PS51898">
    <property type="entry name" value="TYR_RECOMBINASE"/>
    <property type="match status" value="1"/>
</dbReference>
<keyword evidence="1" id="KW-0229">DNA integration</keyword>
<dbReference type="InterPro" id="IPR013762">
    <property type="entry name" value="Integrase-like_cat_sf"/>
</dbReference>
<feature type="domain" description="Core-binding (CB)" evidence="6">
    <location>
        <begin position="108"/>
        <end position="194"/>
    </location>
</feature>
<evidence type="ECO:0000313" key="8">
    <source>
        <dbReference type="Proteomes" id="UP000429555"/>
    </source>
</evidence>
<comment type="caution">
    <text evidence="7">The sequence shown here is derived from an EMBL/GenBank/DDBJ whole genome shotgun (WGS) entry which is preliminary data.</text>
</comment>
<dbReference type="Gene3D" id="1.10.150.130">
    <property type="match status" value="1"/>
</dbReference>
<dbReference type="GO" id="GO:0015074">
    <property type="term" value="P:DNA integration"/>
    <property type="evidence" value="ECO:0007669"/>
    <property type="project" value="UniProtKB-KW"/>
</dbReference>
<dbReference type="GO" id="GO:0003677">
    <property type="term" value="F:DNA binding"/>
    <property type="evidence" value="ECO:0007669"/>
    <property type="project" value="UniProtKB-UniRule"/>
</dbReference>
<dbReference type="PANTHER" id="PTHR30349:SF36">
    <property type="entry name" value="PROPHAGE INTEGRASE INTR-RELATED"/>
    <property type="match status" value="1"/>
</dbReference>
<keyword evidence="2 4" id="KW-0238">DNA-binding</keyword>
<dbReference type="GO" id="GO:0006310">
    <property type="term" value="P:DNA recombination"/>
    <property type="evidence" value="ECO:0007669"/>
    <property type="project" value="UniProtKB-KW"/>
</dbReference>
<dbReference type="InterPro" id="IPR044068">
    <property type="entry name" value="CB"/>
</dbReference>